<proteinExistence type="predicted"/>
<dbReference type="GO" id="GO:0003910">
    <property type="term" value="F:DNA ligase (ATP) activity"/>
    <property type="evidence" value="ECO:0007669"/>
    <property type="project" value="InterPro"/>
</dbReference>
<gene>
    <name evidence="3" type="ORF">CP976_41560</name>
</gene>
<evidence type="ECO:0000313" key="3">
    <source>
        <dbReference type="EMBL" id="QEV29951.1"/>
    </source>
</evidence>
<accession>A0A5J6IFQ7</accession>
<dbReference type="InterPro" id="IPR012310">
    <property type="entry name" value="DNA_ligase_ATP-dep_cent"/>
</dbReference>
<dbReference type="KEGG" id="scoe:CP976_41560"/>
<evidence type="ECO:0000313" key="4">
    <source>
        <dbReference type="Proteomes" id="UP000326598"/>
    </source>
</evidence>
<feature type="region of interest" description="Disordered" evidence="1">
    <location>
        <begin position="1"/>
        <end position="24"/>
    </location>
</feature>
<feature type="domain" description="ATP-dependent DNA ligase family profile" evidence="2">
    <location>
        <begin position="27"/>
        <end position="114"/>
    </location>
</feature>
<protein>
    <recommendedName>
        <fullName evidence="2">ATP-dependent DNA ligase family profile domain-containing protein</fullName>
    </recommendedName>
</protein>
<dbReference type="GO" id="GO:0006310">
    <property type="term" value="P:DNA recombination"/>
    <property type="evidence" value="ECO:0007669"/>
    <property type="project" value="InterPro"/>
</dbReference>
<dbReference type="Gene3D" id="3.30.470.30">
    <property type="entry name" value="DNA ligase/mRNA capping enzyme"/>
    <property type="match status" value="1"/>
</dbReference>
<name>A0A5J6IFQ7_STRC4</name>
<dbReference type="RefSeq" id="WP_150484996.1">
    <property type="nucleotide sequence ID" value="NZ_BMTB01000009.1"/>
</dbReference>
<evidence type="ECO:0000256" key="1">
    <source>
        <dbReference type="SAM" id="MobiDB-lite"/>
    </source>
</evidence>
<dbReference type="AlphaFoldDB" id="A0A5J6IFQ7"/>
<feature type="region of interest" description="Disordered" evidence="1">
    <location>
        <begin position="200"/>
        <end position="270"/>
    </location>
</feature>
<dbReference type="Proteomes" id="UP000326598">
    <property type="component" value="Chromosome"/>
</dbReference>
<evidence type="ECO:0000259" key="2">
    <source>
        <dbReference type="Pfam" id="PF01068"/>
    </source>
</evidence>
<dbReference type="GO" id="GO:0006281">
    <property type="term" value="P:DNA repair"/>
    <property type="evidence" value="ECO:0007669"/>
    <property type="project" value="InterPro"/>
</dbReference>
<reference evidence="3 4" key="1">
    <citation type="submission" date="2017-09" db="EMBL/GenBank/DDBJ databases">
        <authorList>
            <person name="Lee N."/>
            <person name="Cho B.-K."/>
        </authorList>
    </citation>
    <scope>NUCLEOTIDE SEQUENCE [LARGE SCALE GENOMIC DNA]</scope>
    <source>
        <strain evidence="3 4">ATCC 13740</strain>
    </source>
</reference>
<dbReference type="EMBL" id="CP023694">
    <property type="protein sequence ID" value="QEV29951.1"/>
    <property type="molecule type" value="Genomic_DNA"/>
</dbReference>
<organism evidence="3 4">
    <name type="scientific">Streptomyces coeruleorubidus</name>
    <dbReference type="NCBI Taxonomy" id="116188"/>
    <lineage>
        <taxon>Bacteria</taxon>
        <taxon>Bacillati</taxon>
        <taxon>Actinomycetota</taxon>
        <taxon>Actinomycetes</taxon>
        <taxon>Kitasatosporales</taxon>
        <taxon>Streptomycetaceae</taxon>
        <taxon>Streptomyces</taxon>
    </lineage>
</organism>
<feature type="compositionally biased region" description="Low complexity" evidence="1">
    <location>
        <begin position="7"/>
        <end position="24"/>
    </location>
</feature>
<dbReference type="Gene3D" id="3.30.1490.70">
    <property type="match status" value="1"/>
</dbReference>
<dbReference type="GeneID" id="300357147"/>
<dbReference type="Pfam" id="PF01068">
    <property type="entry name" value="DNA_ligase_A_M"/>
    <property type="match status" value="1"/>
</dbReference>
<feature type="compositionally biased region" description="Basic and acidic residues" evidence="1">
    <location>
        <begin position="164"/>
        <end position="179"/>
    </location>
</feature>
<dbReference type="GO" id="GO:0005524">
    <property type="term" value="F:ATP binding"/>
    <property type="evidence" value="ECO:0007669"/>
    <property type="project" value="InterPro"/>
</dbReference>
<sequence length="316" mass="34259">MQISADGTRGSSSSTSPSGRTSSTRYALTRPVHFVAFDLLRLSETDTTLWRYRRRRAALESLFAARRLSAPWALCPSTADPDTLRDWLTWAAVGMEGVVCKRLDSRYEPSVRGWRNTTPWPRRAVCCLADTTAVGDFGTPAAPQASPDGQQHTHRSSRSGSSRAPEDGADHMLPDGRTRETLNVTLVRLELVVEVGVAPAMPPAGGDTGTPAPPPHRPLPHRRPPPGTAVAVTAAQRRRPRSARNTGERPDPGRAFAPPSRPSFSPQLQPGTWKAAARGMSASRPRPCPGCADGSRRDFYRGVCQRCIGARLVSIE</sequence>
<dbReference type="SUPFAM" id="SSF56091">
    <property type="entry name" value="DNA ligase/mRNA capping enzyme, catalytic domain"/>
    <property type="match status" value="1"/>
</dbReference>
<feature type="region of interest" description="Disordered" evidence="1">
    <location>
        <begin position="137"/>
        <end position="179"/>
    </location>
</feature>
<feature type="compositionally biased region" description="Low complexity" evidence="1">
    <location>
        <begin position="254"/>
        <end position="266"/>
    </location>
</feature>